<keyword evidence="1" id="KW-0472">Membrane</keyword>
<reference evidence="2 3" key="1">
    <citation type="journal article" date="2016" name="Nat. Commun.">
        <title>Ectomycorrhizal ecology is imprinted in the genome of the dominant symbiotic fungus Cenococcum geophilum.</title>
        <authorList>
            <consortium name="DOE Joint Genome Institute"/>
            <person name="Peter M."/>
            <person name="Kohler A."/>
            <person name="Ohm R.A."/>
            <person name="Kuo A."/>
            <person name="Krutzmann J."/>
            <person name="Morin E."/>
            <person name="Arend M."/>
            <person name="Barry K.W."/>
            <person name="Binder M."/>
            <person name="Choi C."/>
            <person name="Clum A."/>
            <person name="Copeland A."/>
            <person name="Grisel N."/>
            <person name="Haridas S."/>
            <person name="Kipfer T."/>
            <person name="LaButti K."/>
            <person name="Lindquist E."/>
            <person name="Lipzen A."/>
            <person name="Maire R."/>
            <person name="Meier B."/>
            <person name="Mihaltcheva S."/>
            <person name="Molinier V."/>
            <person name="Murat C."/>
            <person name="Poggeler S."/>
            <person name="Quandt C.A."/>
            <person name="Sperisen C."/>
            <person name="Tritt A."/>
            <person name="Tisserant E."/>
            <person name="Crous P.W."/>
            <person name="Henrissat B."/>
            <person name="Nehls U."/>
            <person name="Egli S."/>
            <person name="Spatafora J.W."/>
            <person name="Grigoriev I.V."/>
            <person name="Martin F.M."/>
        </authorList>
    </citation>
    <scope>NUCLEOTIDE SEQUENCE [LARGE SCALE GENOMIC DNA]</scope>
    <source>
        <strain evidence="2 3">CBS 207.34</strain>
    </source>
</reference>
<organism evidence="2 3">
    <name type="scientific">Glonium stellatum</name>
    <dbReference type="NCBI Taxonomy" id="574774"/>
    <lineage>
        <taxon>Eukaryota</taxon>
        <taxon>Fungi</taxon>
        <taxon>Dikarya</taxon>
        <taxon>Ascomycota</taxon>
        <taxon>Pezizomycotina</taxon>
        <taxon>Dothideomycetes</taxon>
        <taxon>Pleosporomycetidae</taxon>
        <taxon>Gloniales</taxon>
        <taxon>Gloniaceae</taxon>
        <taxon>Glonium</taxon>
    </lineage>
</organism>
<gene>
    <name evidence="2" type="ORF">AOQ84DRAFT_371414</name>
</gene>
<keyword evidence="3" id="KW-1185">Reference proteome</keyword>
<evidence type="ECO:0000313" key="2">
    <source>
        <dbReference type="EMBL" id="OCL14292.1"/>
    </source>
</evidence>
<evidence type="ECO:0000256" key="1">
    <source>
        <dbReference type="SAM" id="Phobius"/>
    </source>
</evidence>
<accession>A0A8E2FBT5</accession>
<dbReference type="AlphaFoldDB" id="A0A8E2FBT5"/>
<evidence type="ECO:0000313" key="3">
    <source>
        <dbReference type="Proteomes" id="UP000250140"/>
    </source>
</evidence>
<feature type="transmembrane region" description="Helical" evidence="1">
    <location>
        <begin position="104"/>
        <end position="124"/>
    </location>
</feature>
<dbReference type="Proteomes" id="UP000250140">
    <property type="component" value="Unassembled WGS sequence"/>
</dbReference>
<keyword evidence="1" id="KW-1133">Transmembrane helix</keyword>
<dbReference type="EMBL" id="KV748591">
    <property type="protein sequence ID" value="OCL14292.1"/>
    <property type="molecule type" value="Genomic_DNA"/>
</dbReference>
<name>A0A8E2FBT5_9PEZI</name>
<sequence length="159" mass="16840">MSVYLFDCPGVFEFSLIAHALFMTSKLGLAGNRYLTIRFRISVMFLPNETLRDALIGTISPPLGSLATTPNATCSAIIIDETLVHNASVGQLVSTGYTGVAVDGYLALGVGLAGIVAALATELVKSCLRRRRARNQDRRLSTLFAEQFSGTLGAAAGDV</sequence>
<keyword evidence="1" id="KW-0812">Transmembrane</keyword>
<proteinExistence type="predicted"/>
<protein>
    <submittedName>
        <fullName evidence="2">Uncharacterized protein</fullName>
    </submittedName>
</protein>